<keyword evidence="1" id="KW-0812">Transmembrane</keyword>
<organism evidence="2 3">
    <name type="scientific">Tanacetum coccineum</name>
    <dbReference type="NCBI Taxonomy" id="301880"/>
    <lineage>
        <taxon>Eukaryota</taxon>
        <taxon>Viridiplantae</taxon>
        <taxon>Streptophyta</taxon>
        <taxon>Embryophyta</taxon>
        <taxon>Tracheophyta</taxon>
        <taxon>Spermatophyta</taxon>
        <taxon>Magnoliopsida</taxon>
        <taxon>eudicotyledons</taxon>
        <taxon>Gunneridae</taxon>
        <taxon>Pentapetalae</taxon>
        <taxon>asterids</taxon>
        <taxon>campanulids</taxon>
        <taxon>Asterales</taxon>
        <taxon>Asteraceae</taxon>
        <taxon>Asteroideae</taxon>
        <taxon>Anthemideae</taxon>
        <taxon>Anthemidinae</taxon>
        <taxon>Tanacetum</taxon>
    </lineage>
</organism>
<keyword evidence="1" id="KW-1133">Transmembrane helix</keyword>
<evidence type="ECO:0000256" key="1">
    <source>
        <dbReference type="SAM" id="Phobius"/>
    </source>
</evidence>
<comment type="caution">
    <text evidence="2">The sequence shown here is derived from an EMBL/GenBank/DDBJ whole genome shotgun (WGS) entry which is preliminary data.</text>
</comment>
<reference evidence="2" key="2">
    <citation type="submission" date="2022-01" db="EMBL/GenBank/DDBJ databases">
        <authorList>
            <person name="Yamashiro T."/>
            <person name="Shiraishi A."/>
            <person name="Satake H."/>
            <person name="Nakayama K."/>
        </authorList>
    </citation>
    <scope>NUCLEOTIDE SEQUENCE</scope>
</reference>
<feature type="transmembrane region" description="Helical" evidence="1">
    <location>
        <begin position="448"/>
        <end position="469"/>
    </location>
</feature>
<gene>
    <name evidence="2" type="ORF">Tco_1123445</name>
</gene>
<accession>A0ABQ5J4U2</accession>
<evidence type="ECO:0000313" key="3">
    <source>
        <dbReference type="Proteomes" id="UP001151760"/>
    </source>
</evidence>
<dbReference type="EMBL" id="BQNB010021497">
    <property type="protein sequence ID" value="GJU07015.1"/>
    <property type="molecule type" value="Genomic_DNA"/>
</dbReference>
<reference evidence="2" key="1">
    <citation type="journal article" date="2022" name="Int. J. Mol. Sci.">
        <title>Draft Genome of Tanacetum Coccineum: Genomic Comparison of Closely Related Tanacetum-Family Plants.</title>
        <authorList>
            <person name="Yamashiro T."/>
            <person name="Shiraishi A."/>
            <person name="Nakayama K."/>
            <person name="Satake H."/>
        </authorList>
    </citation>
    <scope>NUCLEOTIDE SEQUENCE</scope>
</reference>
<sequence>MSWFMRCSWCGGPFNSGNCRRCTNVSFRDEFVLNPDPISYDETPDFSYTSTASTSIDHQPPKEISIRELLLQEKLHKALQDVCEKLNQQEQETNVSTHTPVPSRRFNIIYNYDDDDDDNEENTIPLNEIITQIPLSIAITPILPTLEPEDSLSMGDEHLSTIPEKESDKFIKSSVEDLVPIPSEFEDTSDSDSECDLPFCDNFVTFSNPLFKVNDDFTSSDDELLLEEDVPKKNFKIYSNPLFEFDDEYISSDVNPLFNEVLEDIEIEDSYVSKLDEPDLLVTPLSAFNEDECFDPGGDVDEIELLLHRDPSTPKISVTSILEGFTDEPPLVENDDLFDLESKENERKKILYDVLIDDLMTEDKVFDPGIPENFFSPTYVKLPFEDRHYISLTYSSVTHEVEDISRDSSGYCKLKSQLWGMSLQYRVCHIEFSPSVVITNSRQNASLLLPYGDGLYAFNLWMVYFYFFFYEATSQFQNLLTIRMLVWGEADSEISTKRSR</sequence>
<protein>
    <submittedName>
        <fullName evidence="2">Uncharacterized protein</fullName>
    </submittedName>
</protein>
<proteinExistence type="predicted"/>
<keyword evidence="1" id="KW-0472">Membrane</keyword>
<keyword evidence="3" id="KW-1185">Reference proteome</keyword>
<dbReference type="Proteomes" id="UP001151760">
    <property type="component" value="Unassembled WGS sequence"/>
</dbReference>
<name>A0ABQ5J4U2_9ASTR</name>
<evidence type="ECO:0000313" key="2">
    <source>
        <dbReference type="EMBL" id="GJU07015.1"/>
    </source>
</evidence>